<evidence type="ECO:0000313" key="3">
    <source>
        <dbReference type="Proteomes" id="UP000809829"/>
    </source>
</evidence>
<feature type="transmembrane region" description="Helical" evidence="1">
    <location>
        <begin position="93"/>
        <end position="113"/>
    </location>
</feature>
<dbReference type="EMBL" id="JAFBFC010000003">
    <property type="protein sequence ID" value="MBM7702960.1"/>
    <property type="molecule type" value="Genomic_DNA"/>
</dbReference>
<feature type="transmembrane region" description="Helical" evidence="1">
    <location>
        <begin position="119"/>
        <end position="137"/>
    </location>
</feature>
<feature type="transmembrane region" description="Helical" evidence="1">
    <location>
        <begin position="60"/>
        <end position="81"/>
    </location>
</feature>
<dbReference type="RefSeq" id="WP_205186385.1">
    <property type="nucleotide sequence ID" value="NZ_JAFBFC010000003.1"/>
</dbReference>
<keyword evidence="3" id="KW-1185">Reference proteome</keyword>
<accession>A0ABS2QU11</accession>
<keyword evidence="1" id="KW-1133">Transmembrane helix</keyword>
<keyword evidence="1" id="KW-0472">Membrane</keyword>
<gene>
    <name evidence="2" type="ORF">JOC83_001807</name>
</gene>
<feature type="transmembrane region" description="Helical" evidence="1">
    <location>
        <begin position="6"/>
        <end position="23"/>
    </location>
</feature>
<feature type="transmembrane region" description="Helical" evidence="1">
    <location>
        <begin position="32"/>
        <end position="54"/>
    </location>
</feature>
<organism evidence="2 3">
    <name type="scientific">Priestia iocasae</name>
    <dbReference type="NCBI Taxonomy" id="2291674"/>
    <lineage>
        <taxon>Bacteria</taxon>
        <taxon>Bacillati</taxon>
        <taxon>Bacillota</taxon>
        <taxon>Bacilli</taxon>
        <taxon>Bacillales</taxon>
        <taxon>Bacillaceae</taxon>
        <taxon>Priestia</taxon>
    </lineage>
</organism>
<sequence length="148" mass="17001">MMGFWISVAVIYVISFSLFYLFMKKEKRASGLIGRAAGMALLPTMFMIPMFQLTMSLNHLLIMSAAFAFYVLFVDDFMMMIGRYLSDNDRLKYVFAAVFRFGYLYMLGFFLSVGTSNNLKFAIGLTGLYVLLEMMFARLKERQAESHG</sequence>
<dbReference type="Proteomes" id="UP000809829">
    <property type="component" value="Unassembled WGS sequence"/>
</dbReference>
<comment type="caution">
    <text evidence="2">The sequence shown here is derived from an EMBL/GenBank/DDBJ whole genome shotgun (WGS) entry which is preliminary data.</text>
</comment>
<keyword evidence="1" id="KW-0812">Transmembrane</keyword>
<evidence type="ECO:0000256" key="1">
    <source>
        <dbReference type="SAM" id="Phobius"/>
    </source>
</evidence>
<reference evidence="2 3" key="1">
    <citation type="submission" date="2021-01" db="EMBL/GenBank/DDBJ databases">
        <title>Genomic Encyclopedia of Type Strains, Phase IV (KMG-IV): sequencing the most valuable type-strain genomes for metagenomic binning, comparative biology and taxonomic classification.</title>
        <authorList>
            <person name="Goeker M."/>
        </authorList>
    </citation>
    <scope>NUCLEOTIDE SEQUENCE [LARGE SCALE GENOMIC DNA]</scope>
    <source>
        <strain evidence="2 3">DSM 104297</strain>
    </source>
</reference>
<evidence type="ECO:0000313" key="2">
    <source>
        <dbReference type="EMBL" id="MBM7702960.1"/>
    </source>
</evidence>
<name>A0ABS2QU11_9BACI</name>
<protein>
    <submittedName>
        <fullName evidence="2">Uncharacterized protein</fullName>
    </submittedName>
</protein>
<proteinExistence type="predicted"/>